<dbReference type="InterPro" id="IPR041715">
    <property type="entry name" value="HisRS-like_core"/>
</dbReference>
<evidence type="ECO:0000256" key="5">
    <source>
        <dbReference type="ARBA" id="ARBA00022777"/>
    </source>
</evidence>
<evidence type="ECO:0000256" key="9">
    <source>
        <dbReference type="ARBA" id="ARBA00048679"/>
    </source>
</evidence>
<dbReference type="GO" id="GO:0032543">
    <property type="term" value="P:mitochondrial translation"/>
    <property type="evidence" value="ECO:0007669"/>
    <property type="project" value="TreeGrafter"/>
</dbReference>
<evidence type="ECO:0000313" key="13">
    <source>
        <dbReference type="Proteomes" id="UP000237105"/>
    </source>
</evidence>
<keyword evidence="2" id="KW-0723">Serine/threonine-protein kinase</keyword>
<keyword evidence="5" id="KW-0418">Kinase</keyword>
<evidence type="ECO:0000256" key="4">
    <source>
        <dbReference type="ARBA" id="ARBA00022741"/>
    </source>
</evidence>
<dbReference type="Gene3D" id="3.40.50.800">
    <property type="entry name" value="Anticodon-binding domain"/>
    <property type="match status" value="1"/>
</dbReference>
<evidence type="ECO:0000256" key="2">
    <source>
        <dbReference type="ARBA" id="ARBA00022527"/>
    </source>
</evidence>
<gene>
    <name evidence="12" type="ORF">PanWU01x14_127810</name>
</gene>
<keyword evidence="12" id="KW-0328">Glycosyltransferase</keyword>
<dbReference type="FunFam" id="3.40.50.800:FF:000012">
    <property type="entry name" value="Histidine--tRNA ligase, cytoplasmic"/>
    <property type="match status" value="1"/>
</dbReference>
<dbReference type="EMBL" id="JXTB01000099">
    <property type="protein sequence ID" value="PON64014.1"/>
    <property type="molecule type" value="Genomic_DNA"/>
</dbReference>
<feature type="domain" description="Histidyl tRNA synthetase-related" evidence="10">
    <location>
        <begin position="281"/>
        <end position="377"/>
    </location>
</feature>
<protein>
    <recommendedName>
        <fullName evidence="1">non-specific serine/threonine protein kinase</fullName>
        <ecNumber evidence="1">2.7.11.1</ecNumber>
    </recommendedName>
</protein>
<dbReference type="EC" id="2.7.11.1" evidence="1"/>
<dbReference type="GO" id="GO:0005524">
    <property type="term" value="F:ATP binding"/>
    <property type="evidence" value="ECO:0007669"/>
    <property type="project" value="UniProtKB-KW"/>
</dbReference>
<evidence type="ECO:0000256" key="3">
    <source>
        <dbReference type="ARBA" id="ARBA00022679"/>
    </source>
</evidence>
<dbReference type="PANTHER" id="PTHR11476">
    <property type="entry name" value="HISTIDYL-TRNA SYNTHETASE"/>
    <property type="match status" value="1"/>
</dbReference>
<comment type="caution">
    <text evidence="12">The sequence shown here is derived from an EMBL/GenBank/DDBJ whole genome shotgun (WGS) entry which is preliminary data.</text>
</comment>
<dbReference type="GO" id="GO:0016757">
    <property type="term" value="F:glycosyltransferase activity"/>
    <property type="evidence" value="ECO:0007669"/>
    <property type="project" value="UniProtKB-KW"/>
</dbReference>
<organism evidence="12 13">
    <name type="scientific">Parasponia andersonii</name>
    <name type="common">Sponia andersonii</name>
    <dbReference type="NCBI Taxonomy" id="3476"/>
    <lineage>
        <taxon>Eukaryota</taxon>
        <taxon>Viridiplantae</taxon>
        <taxon>Streptophyta</taxon>
        <taxon>Embryophyta</taxon>
        <taxon>Tracheophyta</taxon>
        <taxon>Spermatophyta</taxon>
        <taxon>Magnoliopsida</taxon>
        <taxon>eudicotyledons</taxon>
        <taxon>Gunneridae</taxon>
        <taxon>Pentapetalae</taxon>
        <taxon>rosids</taxon>
        <taxon>fabids</taxon>
        <taxon>Rosales</taxon>
        <taxon>Cannabaceae</taxon>
        <taxon>Parasponia</taxon>
    </lineage>
</organism>
<dbReference type="GO" id="GO:0005739">
    <property type="term" value="C:mitochondrion"/>
    <property type="evidence" value="ECO:0007669"/>
    <property type="project" value="TreeGrafter"/>
</dbReference>
<evidence type="ECO:0000256" key="7">
    <source>
        <dbReference type="ARBA" id="ARBA00022917"/>
    </source>
</evidence>
<evidence type="ECO:0000259" key="11">
    <source>
        <dbReference type="Pfam" id="PF13393"/>
    </source>
</evidence>
<dbReference type="OrthoDB" id="341578at2759"/>
<dbReference type="Proteomes" id="UP000237105">
    <property type="component" value="Unassembled WGS sequence"/>
</dbReference>
<dbReference type="Gene3D" id="3.30.930.10">
    <property type="entry name" value="Bira Bifunctional Protein, Domain 2"/>
    <property type="match status" value="1"/>
</dbReference>
<keyword evidence="3 12" id="KW-0808">Transferase</keyword>
<evidence type="ECO:0000259" key="10">
    <source>
        <dbReference type="Pfam" id="PF12745"/>
    </source>
</evidence>
<keyword evidence="13" id="KW-1185">Reference proteome</keyword>
<dbReference type="GO" id="GO:0003723">
    <property type="term" value="F:RNA binding"/>
    <property type="evidence" value="ECO:0007669"/>
    <property type="project" value="TreeGrafter"/>
</dbReference>
<comment type="catalytic activity">
    <reaction evidence="9">
        <text>L-seryl-[protein] + ATP = O-phospho-L-seryl-[protein] + ADP + H(+)</text>
        <dbReference type="Rhea" id="RHEA:17989"/>
        <dbReference type="Rhea" id="RHEA-COMP:9863"/>
        <dbReference type="Rhea" id="RHEA-COMP:11604"/>
        <dbReference type="ChEBI" id="CHEBI:15378"/>
        <dbReference type="ChEBI" id="CHEBI:29999"/>
        <dbReference type="ChEBI" id="CHEBI:30616"/>
        <dbReference type="ChEBI" id="CHEBI:83421"/>
        <dbReference type="ChEBI" id="CHEBI:456216"/>
        <dbReference type="EC" id="2.7.11.1"/>
    </reaction>
</comment>
<keyword evidence="7" id="KW-0648">Protein biosynthesis</keyword>
<dbReference type="SUPFAM" id="SSF52954">
    <property type="entry name" value="Class II aaRS ABD-related"/>
    <property type="match status" value="1"/>
</dbReference>
<dbReference type="SUPFAM" id="SSF55681">
    <property type="entry name" value="Class II aaRS and biotin synthetases"/>
    <property type="match status" value="1"/>
</dbReference>
<keyword evidence="12" id="KW-0436">Ligase</keyword>
<proteinExistence type="predicted"/>
<dbReference type="Pfam" id="PF13393">
    <property type="entry name" value="tRNA-synt_His"/>
    <property type="match status" value="1"/>
</dbReference>
<dbReference type="GO" id="GO:0004674">
    <property type="term" value="F:protein serine/threonine kinase activity"/>
    <property type="evidence" value="ECO:0007669"/>
    <property type="project" value="UniProtKB-KW"/>
</dbReference>
<dbReference type="InterPro" id="IPR024435">
    <property type="entry name" value="HisRS-related_dom"/>
</dbReference>
<dbReference type="AlphaFoldDB" id="A0A2P5CSI6"/>
<evidence type="ECO:0000313" key="12">
    <source>
        <dbReference type="EMBL" id="PON64014.1"/>
    </source>
</evidence>
<dbReference type="GO" id="GO:0006427">
    <property type="term" value="P:histidyl-tRNA aminoacylation"/>
    <property type="evidence" value="ECO:0007669"/>
    <property type="project" value="TreeGrafter"/>
</dbReference>
<dbReference type="GO" id="GO:0005829">
    <property type="term" value="C:cytosol"/>
    <property type="evidence" value="ECO:0007669"/>
    <property type="project" value="TreeGrafter"/>
</dbReference>
<dbReference type="InterPro" id="IPR036621">
    <property type="entry name" value="Anticodon-bd_dom_sf"/>
</dbReference>
<evidence type="ECO:0000256" key="6">
    <source>
        <dbReference type="ARBA" id="ARBA00022840"/>
    </source>
</evidence>
<feature type="domain" description="Class II Histidinyl-tRNA synthetase (HisRS)-like catalytic core" evidence="11">
    <location>
        <begin position="133"/>
        <end position="263"/>
    </location>
</feature>
<reference evidence="13" key="1">
    <citation type="submission" date="2016-06" db="EMBL/GenBank/DDBJ databases">
        <title>Parallel loss of symbiosis genes in relatives of nitrogen-fixing non-legume Parasponia.</title>
        <authorList>
            <person name="Van Velzen R."/>
            <person name="Holmer R."/>
            <person name="Bu F."/>
            <person name="Rutten L."/>
            <person name="Van Zeijl A."/>
            <person name="Liu W."/>
            <person name="Santuari L."/>
            <person name="Cao Q."/>
            <person name="Sharma T."/>
            <person name="Shen D."/>
            <person name="Roswanjaya Y."/>
            <person name="Wardhani T."/>
            <person name="Kalhor M.S."/>
            <person name="Jansen J."/>
            <person name="Van den Hoogen J."/>
            <person name="Gungor B."/>
            <person name="Hartog M."/>
            <person name="Hontelez J."/>
            <person name="Verver J."/>
            <person name="Yang W.-C."/>
            <person name="Schijlen E."/>
            <person name="Repin R."/>
            <person name="Schilthuizen M."/>
            <person name="Schranz E."/>
            <person name="Heidstra R."/>
            <person name="Miyata K."/>
            <person name="Fedorova E."/>
            <person name="Kohlen W."/>
            <person name="Bisseling T."/>
            <person name="Smit S."/>
            <person name="Geurts R."/>
        </authorList>
    </citation>
    <scope>NUCLEOTIDE SEQUENCE [LARGE SCALE GENOMIC DNA]</scope>
    <source>
        <strain evidence="13">cv. WU1-14</strain>
    </source>
</reference>
<keyword evidence="4" id="KW-0547">Nucleotide-binding</keyword>
<keyword evidence="6" id="KW-0067">ATP-binding</keyword>
<accession>A0A2P5CSI6</accession>
<evidence type="ECO:0000256" key="1">
    <source>
        <dbReference type="ARBA" id="ARBA00012513"/>
    </source>
</evidence>
<dbReference type="InterPro" id="IPR045864">
    <property type="entry name" value="aa-tRNA-synth_II/BPL/LPL"/>
</dbReference>
<sequence length="386" mass="44033">MVVTMDIIIRFFHSHCCHIHLNHGNLLDVIWSWTGVKAEHRQKVAELLSMMGSLRPQSTERKSKWVVIRRQLLQVGIPPSPLLLGISLGQILAPIPHWCCSAFCSKNRAIGKLRKNERMNIEILYNPRELQLPEAVVNRLQTVGLRFCGAADQALPRLRGALPADKATRKALDELSDLTSYLRVWRIDRHVYIDPLMPPTESYHRDLFYQVYLMKKNSSGSLIDGVLLAIGGRYDYLLHQMWNEEHKSNAPGAVGTSLALETIIQHSLVDLKPIRNEDSISILVCSRGGGGLLEERMELVAELWEENFKAEFVPKSDPSLTEQYEYASEHDIKCLVIIRDTSGSHKGSIKVRHLEMKKEKEVEREDLVKFLSDAMAVQFRNPSIWN</sequence>
<name>A0A2P5CSI6_PARAD</name>
<dbReference type="Pfam" id="PF12745">
    <property type="entry name" value="HGTP_anticodon2"/>
    <property type="match status" value="1"/>
</dbReference>
<dbReference type="STRING" id="3476.A0A2P5CSI6"/>
<comment type="catalytic activity">
    <reaction evidence="8">
        <text>L-threonyl-[protein] + ATP = O-phospho-L-threonyl-[protein] + ADP + H(+)</text>
        <dbReference type="Rhea" id="RHEA:46608"/>
        <dbReference type="Rhea" id="RHEA-COMP:11060"/>
        <dbReference type="Rhea" id="RHEA-COMP:11605"/>
        <dbReference type="ChEBI" id="CHEBI:15378"/>
        <dbReference type="ChEBI" id="CHEBI:30013"/>
        <dbReference type="ChEBI" id="CHEBI:30616"/>
        <dbReference type="ChEBI" id="CHEBI:61977"/>
        <dbReference type="ChEBI" id="CHEBI:456216"/>
        <dbReference type="EC" id="2.7.11.1"/>
    </reaction>
</comment>
<evidence type="ECO:0000256" key="8">
    <source>
        <dbReference type="ARBA" id="ARBA00047899"/>
    </source>
</evidence>
<dbReference type="PANTHER" id="PTHR11476:SF10">
    <property type="entry name" value="NON-SPECIFIC SERINE_THREONINE PROTEIN KINASE"/>
    <property type="match status" value="1"/>
</dbReference>
<dbReference type="GO" id="GO:0004821">
    <property type="term" value="F:histidine-tRNA ligase activity"/>
    <property type="evidence" value="ECO:0007669"/>
    <property type="project" value="TreeGrafter"/>
</dbReference>